<sequence length="202" mass="22267">MDKKIAVMTDGFASSEGWLDVYHFNCETFEYTGTTNEWISFATGVPAWSTDIAPGDARQGFTQVFDTDKKTWGYVVDHRGKTVYSTASGESSEVDYIGDIALGYVTSAPATAYDKWDGKKWVTDTDEQHGGEVANAKVLQEKYIAAANDVMNRKQWPGKAAIGRLKGDELAQYNLWLDYLDALEAVDISSAPDITWPAPPEA</sequence>
<dbReference type="RefSeq" id="WP_107973971.1">
    <property type="nucleotide sequence ID" value="NZ_PZYQ01000039.1"/>
</dbReference>
<evidence type="ECO:0000313" key="1">
    <source>
        <dbReference type="EMBL" id="TAD66008.1"/>
    </source>
</evidence>
<dbReference type="PANTHER" id="PTHR34413:SF1">
    <property type="entry name" value="CYTOPLASMIC PROTEIN"/>
    <property type="match status" value="1"/>
</dbReference>
<dbReference type="EMBL" id="QAUU01000001">
    <property type="protein sequence ID" value="TAD66008.1"/>
    <property type="molecule type" value="Genomic_DNA"/>
</dbReference>
<gene>
    <name evidence="1" type="ORF">DBZ74_00400</name>
</gene>
<accession>A0A6D1SRC8</accession>
<reference evidence="1 2" key="1">
    <citation type="submission" date="2018-04" db="EMBL/GenBank/DDBJ databases">
        <title>Comparative genomic analysis of various Salmonella enterica serotypes in Singapore.</title>
        <authorList>
            <person name="Kohli G.S."/>
            <person name="Zwe Y.H."/>
            <person name="Ding Y."/>
            <person name="Givskov M."/>
            <person name="Liang Y."/>
        </authorList>
    </citation>
    <scope>NUCLEOTIDE SEQUENCE [LARGE SCALE GENOMIC DNA]</scope>
    <source>
        <strain evidence="2">sg_wb24</strain>
    </source>
</reference>
<dbReference type="AlphaFoldDB" id="A0A6D1SRC8"/>
<dbReference type="PANTHER" id="PTHR34413">
    <property type="entry name" value="PROPHAGE TAIL FIBER ASSEMBLY PROTEIN HOMOLOG TFAE-RELATED-RELATED"/>
    <property type="match status" value="1"/>
</dbReference>
<comment type="caution">
    <text evidence="1">The sequence shown here is derived from an EMBL/GenBank/DDBJ whole genome shotgun (WGS) entry which is preliminary data.</text>
</comment>
<dbReference type="Pfam" id="PF02413">
    <property type="entry name" value="Caudo_TAP"/>
    <property type="match status" value="1"/>
</dbReference>
<organism evidence="1 2">
    <name type="scientific">Salmonella enterica subsp. enterica serovar Albany</name>
    <dbReference type="NCBI Taxonomy" id="211968"/>
    <lineage>
        <taxon>Bacteria</taxon>
        <taxon>Pseudomonadati</taxon>
        <taxon>Pseudomonadota</taxon>
        <taxon>Gammaproteobacteria</taxon>
        <taxon>Enterobacterales</taxon>
        <taxon>Enterobacteriaceae</taxon>
        <taxon>Salmonella</taxon>
    </lineage>
</organism>
<dbReference type="Proteomes" id="UP000293700">
    <property type="component" value="Unassembled WGS sequence"/>
</dbReference>
<name>A0A6D1SRC8_SALET</name>
<dbReference type="InterPro" id="IPR003458">
    <property type="entry name" value="Phage_T4_Gp38_tail_assem"/>
</dbReference>
<protein>
    <submittedName>
        <fullName evidence="1">Phage tail protein</fullName>
    </submittedName>
</protein>
<dbReference type="InterPro" id="IPR051220">
    <property type="entry name" value="TFA_Chaperone"/>
</dbReference>
<proteinExistence type="predicted"/>
<evidence type="ECO:0000313" key="2">
    <source>
        <dbReference type="Proteomes" id="UP000293700"/>
    </source>
</evidence>